<evidence type="ECO:0000313" key="2">
    <source>
        <dbReference type="EMBL" id="KAA6300774.1"/>
    </source>
</evidence>
<protein>
    <submittedName>
        <fullName evidence="2">Uncharacterized protein</fullName>
    </submittedName>
</protein>
<evidence type="ECO:0000256" key="1">
    <source>
        <dbReference type="SAM" id="SignalP"/>
    </source>
</evidence>
<organism evidence="2 3">
    <name type="scientific">Candidatus Ordinivivax streblomastigis</name>
    <dbReference type="NCBI Taxonomy" id="2540710"/>
    <lineage>
        <taxon>Bacteria</taxon>
        <taxon>Pseudomonadati</taxon>
        <taxon>Bacteroidota</taxon>
        <taxon>Bacteroidia</taxon>
        <taxon>Bacteroidales</taxon>
        <taxon>Candidatus Ordinivivax</taxon>
    </lineage>
</organism>
<proteinExistence type="predicted"/>
<accession>A0A5M8NXX9</accession>
<dbReference type="AlphaFoldDB" id="A0A5M8NXX9"/>
<dbReference type="EMBL" id="SNRX01000049">
    <property type="protein sequence ID" value="KAA6300774.1"/>
    <property type="molecule type" value="Genomic_DNA"/>
</dbReference>
<dbReference type="Proteomes" id="UP000324575">
    <property type="component" value="Unassembled WGS sequence"/>
</dbReference>
<sequence>MFNRKFLFYLLCMCFSLKVGAQIHSTATVQNMHLWRGIEVADGLVLTTDTYITDKNEHFRFGVWGGTNVTGTYKEFNHYASYSYKGFSLSFWDTYNFSPGASYNNEAYFNYKPRETGRFLDAIVSYRFNDKFPLLLNWSTIVFGRDRNVDNTANKYSTFCYVEYPVYCNDIWTVDAGVGGAFALNNVIDSSHFYGDKTGIVHITLKVSKTLNLGEWKIPFFTCATWNPLGDKGFLQIGIQLFSF</sequence>
<gene>
    <name evidence="2" type="ORF">EZS26_003076</name>
</gene>
<evidence type="ECO:0000313" key="3">
    <source>
        <dbReference type="Proteomes" id="UP000324575"/>
    </source>
</evidence>
<feature type="signal peptide" evidence="1">
    <location>
        <begin position="1"/>
        <end position="21"/>
    </location>
</feature>
<comment type="caution">
    <text evidence="2">The sequence shown here is derived from an EMBL/GenBank/DDBJ whole genome shotgun (WGS) entry which is preliminary data.</text>
</comment>
<keyword evidence="1" id="KW-0732">Signal</keyword>
<feature type="chain" id="PRO_5024269856" evidence="1">
    <location>
        <begin position="22"/>
        <end position="244"/>
    </location>
</feature>
<reference evidence="2 3" key="1">
    <citation type="submission" date="2019-03" db="EMBL/GenBank/DDBJ databases">
        <title>Single cell metagenomics reveals metabolic interactions within the superorganism composed of flagellate Streblomastix strix and complex community of Bacteroidetes bacteria on its surface.</title>
        <authorList>
            <person name="Treitli S.C."/>
            <person name="Kolisko M."/>
            <person name="Husnik F."/>
            <person name="Keeling P."/>
            <person name="Hampl V."/>
        </authorList>
    </citation>
    <scope>NUCLEOTIDE SEQUENCE [LARGE SCALE GENOMIC DNA]</scope>
    <source>
        <strain evidence="2">St1</strain>
    </source>
</reference>
<name>A0A5M8NXX9_9BACT</name>